<reference evidence="1" key="1">
    <citation type="submission" date="2019-08" db="EMBL/GenBank/DDBJ databases">
        <authorList>
            <person name="Kucharzyk K."/>
            <person name="Murdoch R.W."/>
            <person name="Higgins S."/>
            <person name="Loffler F."/>
        </authorList>
    </citation>
    <scope>NUCLEOTIDE SEQUENCE</scope>
</reference>
<dbReference type="EMBL" id="VSSQ01008173">
    <property type="protein sequence ID" value="MPM38110.1"/>
    <property type="molecule type" value="Genomic_DNA"/>
</dbReference>
<comment type="caution">
    <text evidence="1">The sequence shown here is derived from an EMBL/GenBank/DDBJ whole genome shotgun (WGS) entry which is preliminary data.</text>
</comment>
<protein>
    <submittedName>
        <fullName evidence="1">Uncharacterized protein</fullName>
    </submittedName>
</protein>
<organism evidence="1">
    <name type="scientific">bioreactor metagenome</name>
    <dbReference type="NCBI Taxonomy" id="1076179"/>
    <lineage>
        <taxon>unclassified sequences</taxon>
        <taxon>metagenomes</taxon>
        <taxon>ecological metagenomes</taxon>
    </lineage>
</organism>
<proteinExistence type="predicted"/>
<evidence type="ECO:0000313" key="1">
    <source>
        <dbReference type="EMBL" id="MPM38110.1"/>
    </source>
</evidence>
<sequence length="171" mass="18769">MDHLYAVPAREYLPHEGGPAAAKARRAGEPTEIGGADADVRGFFGGEDRFRKFKERGINAVRSAENFLGEFYSLRLRVFPVLFVRGKAARLRGVDPLQQKARRSGGAGFAEPLKQLRRYVFLVGSLVRRDPELFRQLFGNAVRAAKKGEIAADIAQYRVVCSHAAPAAAVA</sequence>
<name>A0A644ZB44_9ZZZZ</name>
<gene>
    <name evidence="1" type="ORF">SDC9_84737</name>
</gene>
<dbReference type="AlphaFoldDB" id="A0A644ZB44"/>
<accession>A0A644ZB44</accession>